<name>E5BHX9_9FUSO</name>
<proteinExistence type="predicted"/>
<gene>
    <name evidence="1" type="ORF">FSBG_01599</name>
</gene>
<evidence type="ECO:0000313" key="2">
    <source>
        <dbReference type="Proteomes" id="UP000002975"/>
    </source>
</evidence>
<organism evidence="1 2">
    <name type="scientific">Fusobacterium gonidiaformans 3-1-5R</name>
    <dbReference type="NCBI Taxonomy" id="469605"/>
    <lineage>
        <taxon>Bacteria</taxon>
        <taxon>Fusobacteriati</taxon>
        <taxon>Fusobacteriota</taxon>
        <taxon>Fusobacteriia</taxon>
        <taxon>Fusobacteriales</taxon>
        <taxon>Fusobacteriaceae</taxon>
        <taxon>Fusobacterium</taxon>
    </lineage>
</organism>
<accession>E5BHX9</accession>
<dbReference type="BioCyc" id="FSP469605-HMP:GTSP-1642-MONOMER"/>
<dbReference type="AlphaFoldDB" id="E5BHX9"/>
<dbReference type="Proteomes" id="UP000002975">
    <property type="component" value="Unassembled WGS sequence"/>
</dbReference>
<dbReference type="HOGENOM" id="CLU_1419639_0_0_0"/>
<dbReference type="EMBL" id="GG657974">
    <property type="protein sequence ID" value="EFS22102.1"/>
    <property type="molecule type" value="Genomic_DNA"/>
</dbReference>
<reference evidence="1 2" key="1">
    <citation type="submission" date="2009-02" db="EMBL/GenBank/DDBJ databases">
        <title>The Genome Sequence of Fusobacterium sp. 3_1_5R.</title>
        <authorList>
            <consortium name="The Broad Institute Genome Sequencing Platform"/>
            <person name="Ward D."/>
            <person name="Young S.K."/>
            <person name="Kodira C.D."/>
            <person name="Zeng Q."/>
            <person name="Koehrsen M."/>
            <person name="Alvarado L."/>
            <person name="Berlin A."/>
            <person name="Borenstein D."/>
            <person name="Chen Z."/>
            <person name="Engels R."/>
            <person name="Freedman E."/>
            <person name="Gellesch M."/>
            <person name="Goldberg J."/>
            <person name="Griggs A."/>
            <person name="Gujja S."/>
            <person name="Heiman D."/>
            <person name="Hepburn T."/>
            <person name="Howarth C."/>
            <person name="Jen D."/>
            <person name="Larson L."/>
            <person name="Lewis B."/>
            <person name="Mehta T."/>
            <person name="Park D."/>
            <person name="Pearson M."/>
            <person name="Roberts A."/>
            <person name="Saif S."/>
            <person name="Shea T."/>
            <person name="Shenoy N."/>
            <person name="Sisk P."/>
            <person name="Stolte C."/>
            <person name="Sykes S."/>
            <person name="Walk T."/>
            <person name="White J."/>
            <person name="Yandava C."/>
            <person name="Allen-Vercoe E."/>
            <person name="Strauss J."/>
            <person name="Ambrose C."/>
            <person name="Lander E."/>
            <person name="Nusbaum C."/>
            <person name="Galagan J."/>
            <person name="Birren B."/>
        </authorList>
    </citation>
    <scope>NUCLEOTIDE SEQUENCE [LARGE SCALE GENOMIC DNA]</scope>
    <source>
        <strain evidence="1 2">3_1_5R</strain>
    </source>
</reference>
<keyword evidence="2" id="KW-1185">Reference proteome</keyword>
<evidence type="ECO:0000313" key="1">
    <source>
        <dbReference type="EMBL" id="EFS22102.1"/>
    </source>
</evidence>
<protein>
    <submittedName>
        <fullName evidence="1">Uncharacterized protein</fullName>
    </submittedName>
</protein>
<sequence>MLLRSSECMRTAKPKVKREIKVNKKKEIPIKKVKFIDEDIEKRKFLLESIYRIYENMKIHKDIWTKEIKQNNGYLNPYYKMLMGRIIKLSEKLIATYISQDIQRTEISSFWIQKSVVALMQENISFKQSNKNKEKLWKDDSLPFDSEEFYNSLMVVWGVSIIIQEKLKNIMRLDKIQKEMDEMINKINKLLDFIDTDIVQLTEEQNENKKSKILKPLSKKKMEIIHAKLKEKGYLKGA</sequence>